<protein>
    <submittedName>
        <fullName evidence="1">Uncharacterized protein</fullName>
    </submittedName>
</protein>
<keyword evidence="2" id="KW-1185">Reference proteome</keyword>
<evidence type="ECO:0000313" key="1">
    <source>
        <dbReference type="EMBL" id="MDP8567597.1"/>
    </source>
</evidence>
<dbReference type="RefSeq" id="WP_306389320.1">
    <property type="nucleotide sequence ID" value="NZ_JAVCAP010000014.1"/>
</dbReference>
<organism evidence="1 2">
    <name type="scientific">Methylophilus aquaticus</name>
    <dbReference type="NCBI Taxonomy" id="1971610"/>
    <lineage>
        <taxon>Bacteria</taxon>
        <taxon>Pseudomonadati</taxon>
        <taxon>Pseudomonadota</taxon>
        <taxon>Betaproteobacteria</taxon>
        <taxon>Nitrosomonadales</taxon>
        <taxon>Methylophilaceae</taxon>
        <taxon>Methylophilus</taxon>
    </lineage>
</organism>
<gene>
    <name evidence="1" type="ORF">Q9291_07020</name>
</gene>
<comment type="caution">
    <text evidence="1">The sequence shown here is derived from an EMBL/GenBank/DDBJ whole genome shotgun (WGS) entry which is preliminary data.</text>
</comment>
<sequence length="252" mass="28898">MLCLLPVQLNMQRDSFSLQGIVPLSKAHYQQLTVQISEHFAKDFILHTDPDNRFWWVQPLQTLEVECPWPQSVLFQQAFAWQPTGRGARVLRQWVNECQMLMHQIAHHADASWPATLNSLWFSNVAQLPSWQHRFDLISGQGRLLEGLTASGLSAVRALKIAELASGQRYKHALFVADSMRDVDWESLSVAFSKGIFTQLKIMLPFAECSVHITLKRGLRWCFWRKPRPMDSLLQALHESLLSQPKSAQGVR</sequence>
<name>A0ABT9JSM9_9PROT</name>
<evidence type="ECO:0000313" key="2">
    <source>
        <dbReference type="Proteomes" id="UP001225906"/>
    </source>
</evidence>
<accession>A0ABT9JSM9</accession>
<proteinExistence type="predicted"/>
<dbReference type="EMBL" id="JAVCAP010000014">
    <property type="protein sequence ID" value="MDP8567597.1"/>
    <property type="molecule type" value="Genomic_DNA"/>
</dbReference>
<dbReference type="Proteomes" id="UP001225906">
    <property type="component" value="Unassembled WGS sequence"/>
</dbReference>
<reference evidence="2" key="1">
    <citation type="journal article" date="2019" name="Int. J. Syst. Evol. Microbiol.">
        <title>The Global Catalogue of Microorganisms (GCM) 10K type strain sequencing project: providing services to taxonomists for standard genome sequencing and annotation.</title>
        <authorList>
            <consortium name="The Broad Institute Genomics Platform"/>
            <consortium name="The Broad Institute Genome Sequencing Center for Infectious Disease"/>
            <person name="Wu L."/>
            <person name="Ma J."/>
        </authorList>
    </citation>
    <scope>NUCLEOTIDE SEQUENCE [LARGE SCALE GENOMIC DNA]</scope>
    <source>
        <strain evidence="2">VKM B-3159</strain>
    </source>
</reference>